<reference evidence="7 8" key="1">
    <citation type="journal article" date="2014" name="PLoS Genet.">
        <title>Phylogenetically driven sequencing of extremely halophilic archaea reveals strategies for static and dynamic osmo-response.</title>
        <authorList>
            <person name="Becker E.A."/>
            <person name="Seitzer P.M."/>
            <person name="Tritt A."/>
            <person name="Larsen D."/>
            <person name="Krusor M."/>
            <person name="Yao A.I."/>
            <person name="Wu D."/>
            <person name="Madern D."/>
            <person name="Eisen J.A."/>
            <person name="Darling A.E."/>
            <person name="Facciotti M.T."/>
        </authorList>
    </citation>
    <scope>NUCLEOTIDE SEQUENCE [LARGE SCALE GENOMIC DNA]</scope>
    <source>
        <strain evidence="7 8">DSM 8989</strain>
    </source>
</reference>
<dbReference type="PATRIC" id="fig|1227456.3.peg.2879"/>
<dbReference type="InterPro" id="IPR050109">
    <property type="entry name" value="HTH-type_TetR-like_transc_reg"/>
</dbReference>
<dbReference type="STRING" id="1227456.C450_14207"/>
<dbReference type="OrthoDB" id="135877at2157"/>
<evidence type="ECO:0000259" key="6">
    <source>
        <dbReference type="PROSITE" id="PS50977"/>
    </source>
</evidence>
<comment type="caution">
    <text evidence="7">The sequence shown here is derived from an EMBL/GenBank/DDBJ whole genome shotgun (WGS) entry which is preliminary data.</text>
</comment>
<dbReference type="Gene3D" id="1.10.357.10">
    <property type="entry name" value="Tetracycline Repressor, domain 2"/>
    <property type="match status" value="1"/>
</dbReference>
<gene>
    <name evidence="7" type="ORF">C450_14207</name>
</gene>
<dbReference type="PANTHER" id="PTHR30055:SF234">
    <property type="entry name" value="HTH-TYPE TRANSCRIPTIONAL REGULATOR BETI"/>
    <property type="match status" value="1"/>
</dbReference>
<evidence type="ECO:0000256" key="3">
    <source>
        <dbReference type="ARBA" id="ARBA00023125"/>
    </source>
</evidence>
<dbReference type="GO" id="GO:0003700">
    <property type="term" value="F:DNA-binding transcription factor activity"/>
    <property type="evidence" value="ECO:0007669"/>
    <property type="project" value="TreeGrafter"/>
</dbReference>
<feature type="domain" description="HTH tetR-type" evidence="6">
    <location>
        <begin position="1"/>
        <end position="59"/>
    </location>
</feature>
<dbReference type="PANTHER" id="PTHR30055">
    <property type="entry name" value="HTH-TYPE TRANSCRIPTIONAL REGULATOR RUTR"/>
    <property type="match status" value="1"/>
</dbReference>
<evidence type="ECO:0000256" key="4">
    <source>
        <dbReference type="ARBA" id="ARBA00023163"/>
    </source>
</evidence>
<feature type="DNA-binding region" description="H-T-H motif" evidence="5">
    <location>
        <begin position="22"/>
        <end position="41"/>
    </location>
</feature>
<accession>M0MYZ6</accession>
<dbReference type="Proteomes" id="UP000011625">
    <property type="component" value="Unassembled WGS sequence"/>
</dbReference>
<keyword evidence="8" id="KW-1185">Reference proteome</keyword>
<name>M0MYZ6_9EURY</name>
<dbReference type="SUPFAM" id="SSF46689">
    <property type="entry name" value="Homeodomain-like"/>
    <property type="match status" value="1"/>
</dbReference>
<dbReference type="InterPro" id="IPR001647">
    <property type="entry name" value="HTH_TetR"/>
</dbReference>
<dbReference type="RefSeq" id="WP_005044469.1">
    <property type="nucleotide sequence ID" value="NZ_AOME01000070.1"/>
</dbReference>
<dbReference type="EMBL" id="AOME01000070">
    <property type="protein sequence ID" value="EMA50836.1"/>
    <property type="molecule type" value="Genomic_DNA"/>
</dbReference>
<dbReference type="Pfam" id="PF13977">
    <property type="entry name" value="TetR_C_6"/>
    <property type="match status" value="1"/>
</dbReference>
<keyword evidence="3 5" id="KW-0238">DNA-binding</keyword>
<organism evidence="7 8">
    <name type="scientific">Halococcus salifodinae DSM 8989</name>
    <dbReference type="NCBI Taxonomy" id="1227456"/>
    <lineage>
        <taxon>Archaea</taxon>
        <taxon>Methanobacteriati</taxon>
        <taxon>Methanobacteriota</taxon>
        <taxon>Stenosarchaea group</taxon>
        <taxon>Halobacteria</taxon>
        <taxon>Halobacteriales</taxon>
        <taxon>Halococcaceae</taxon>
        <taxon>Halococcus</taxon>
    </lineage>
</organism>
<keyword evidence="2" id="KW-0805">Transcription regulation</keyword>
<dbReference type="SUPFAM" id="SSF48498">
    <property type="entry name" value="Tetracyclin repressor-like, C-terminal domain"/>
    <property type="match status" value="1"/>
</dbReference>
<proteinExistence type="predicted"/>
<evidence type="ECO:0000256" key="1">
    <source>
        <dbReference type="ARBA" id="ARBA00022491"/>
    </source>
</evidence>
<sequence length="194" mass="21834">MTDELIRATYAALCKHGYADLTMQDIADESSKSKAALHYHYDTKQDLLLAFLAALYEDFTDRLRAPDDDDPAARLVAFIDRALTPPERDDQRAFQTAILAIKAQVPYDDAFGERIAEFDAFVHDQCRAIVTEGIEQGVFRDVDPDRVATFLVTLFNGAHVRWVTEGQSADVTQELFVEYVRSQLLANGWEVAAE</sequence>
<evidence type="ECO:0000256" key="5">
    <source>
        <dbReference type="PROSITE-ProRule" id="PRU00335"/>
    </source>
</evidence>
<dbReference type="AlphaFoldDB" id="M0MYZ6"/>
<dbReference type="InterPro" id="IPR009057">
    <property type="entry name" value="Homeodomain-like_sf"/>
</dbReference>
<dbReference type="InterPro" id="IPR039538">
    <property type="entry name" value="BetI_C"/>
</dbReference>
<evidence type="ECO:0000256" key="2">
    <source>
        <dbReference type="ARBA" id="ARBA00023015"/>
    </source>
</evidence>
<dbReference type="InterPro" id="IPR036271">
    <property type="entry name" value="Tet_transcr_reg_TetR-rel_C_sf"/>
</dbReference>
<keyword evidence="1" id="KW-0678">Repressor</keyword>
<protein>
    <submittedName>
        <fullName evidence="7">DNA binding protein putative transcriptional regulator</fullName>
    </submittedName>
</protein>
<dbReference type="Pfam" id="PF00440">
    <property type="entry name" value="TetR_N"/>
    <property type="match status" value="1"/>
</dbReference>
<keyword evidence="4" id="KW-0804">Transcription</keyword>
<evidence type="ECO:0000313" key="8">
    <source>
        <dbReference type="Proteomes" id="UP000011625"/>
    </source>
</evidence>
<dbReference type="PROSITE" id="PS50977">
    <property type="entry name" value="HTH_TETR_2"/>
    <property type="match status" value="1"/>
</dbReference>
<dbReference type="GO" id="GO:0000976">
    <property type="term" value="F:transcription cis-regulatory region binding"/>
    <property type="evidence" value="ECO:0007669"/>
    <property type="project" value="TreeGrafter"/>
</dbReference>
<evidence type="ECO:0000313" key="7">
    <source>
        <dbReference type="EMBL" id="EMA50836.1"/>
    </source>
</evidence>